<dbReference type="Gene3D" id="3.20.20.70">
    <property type="entry name" value="Aldolase class I"/>
    <property type="match status" value="1"/>
</dbReference>
<sequence>MSTQVSINLNAIAMIRNRRNLPWPNLVDIGRISLLSGASGLTIHPRPDQRHIRFTDISKLRRLIDEEFPKAELNIEGYPSEKFLSLCELYKPEQVTLVPDEPDQLTSDHGWNFIENKKLLTESVSRLQSLGSRVSLFTDSEGKEEPIKAAKQTGADCIELYTGPYGACYNDPNQAIIQLEKLYITAYIAKEMHFKINAGHDLTIQNIPNLIHKIDYISEISIGHAFTATAIEHGTRKAVLLFRRACGHF</sequence>
<evidence type="ECO:0000313" key="5">
    <source>
        <dbReference type="EMBL" id="AHA27450.1"/>
    </source>
</evidence>
<dbReference type="NCBIfam" id="NF003626">
    <property type="entry name" value="PRK05265.1-4"/>
    <property type="match status" value="1"/>
</dbReference>
<dbReference type="GO" id="GO:0008615">
    <property type="term" value="P:pyridoxine biosynthetic process"/>
    <property type="evidence" value="ECO:0007669"/>
    <property type="project" value="UniProtKB-UniRule"/>
</dbReference>
<dbReference type="HOGENOM" id="CLU_074563_1_0_5"/>
<comment type="subcellular location">
    <subcellularLocation>
        <location evidence="4">Cytoplasm</location>
    </subcellularLocation>
</comment>
<dbReference type="PANTHER" id="PTHR30456:SF0">
    <property type="entry name" value="PYRIDOXINE 5'-PHOSPHATE SYNTHASE"/>
    <property type="match status" value="1"/>
</dbReference>
<dbReference type="Pfam" id="PF03740">
    <property type="entry name" value="PdxJ"/>
    <property type="match status" value="1"/>
</dbReference>
<evidence type="ECO:0000256" key="3">
    <source>
        <dbReference type="ARBA" id="ARBA00023096"/>
    </source>
</evidence>
<comment type="pathway">
    <text evidence="4">Cofactor biosynthesis; pyridoxine 5'-phosphate biosynthesis; pyridoxine 5'-phosphate from D-erythrose 4-phosphate: step 5/5.</text>
</comment>
<reference evidence="5 6" key="1">
    <citation type="journal article" date="2014" name="Mol. Plant Microbe Interact.">
        <title>The complete genome sequence of Candidatus Liberibacter americanus, associated with citrus Huanglongbing.</title>
        <authorList>
            <person name="Wulff N.A."/>
            <person name="Zhang S."/>
            <person name="Setubal J.C."/>
            <person name="Almeida N.F."/>
            <person name="Martins E.C."/>
            <person name="Harakava R."/>
            <person name="Kumar D."/>
            <person name="Rangel L.T."/>
            <person name="Foissac X."/>
            <person name="Bove J."/>
            <person name="Gabriel D.W."/>
        </authorList>
    </citation>
    <scope>NUCLEOTIDE SEQUENCE [LARGE SCALE GENOMIC DNA]</scope>
    <source>
        <strain evidence="5 6">Sao Paulo</strain>
    </source>
</reference>
<evidence type="ECO:0000256" key="2">
    <source>
        <dbReference type="ARBA" id="ARBA00022679"/>
    </source>
</evidence>
<dbReference type="Proteomes" id="UP000017862">
    <property type="component" value="Chromosome"/>
</dbReference>
<organism evidence="5 6">
    <name type="scientific">Candidatus Liberibacter americanus str. Sao Paulo</name>
    <dbReference type="NCBI Taxonomy" id="1261131"/>
    <lineage>
        <taxon>Bacteria</taxon>
        <taxon>Pseudomonadati</taxon>
        <taxon>Pseudomonadota</taxon>
        <taxon>Alphaproteobacteria</taxon>
        <taxon>Hyphomicrobiales</taxon>
        <taxon>Rhizobiaceae</taxon>
        <taxon>Liberibacter</taxon>
    </lineage>
</organism>
<dbReference type="SUPFAM" id="SSF63892">
    <property type="entry name" value="Pyridoxine 5'-phosphate synthase"/>
    <property type="match status" value="1"/>
</dbReference>
<feature type="active site" description="Proton acceptor" evidence="4">
    <location>
        <position position="44"/>
    </location>
</feature>
<dbReference type="STRING" id="1261131.lam_067"/>
<dbReference type="AlphaFoldDB" id="U6B3F3"/>
<feature type="active site" description="Proton donor" evidence="4">
    <location>
        <position position="200"/>
    </location>
</feature>
<name>U6B3F3_9HYPH</name>
<comment type="similarity">
    <text evidence="4">Belongs to the PNP synthase family.</text>
</comment>
<gene>
    <name evidence="4 5" type="primary">pdxJ</name>
    <name evidence="5" type="ORF">lam_067</name>
</gene>
<dbReference type="PANTHER" id="PTHR30456">
    <property type="entry name" value="PYRIDOXINE 5'-PHOSPHATE SYNTHASE"/>
    <property type="match status" value="1"/>
</dbReference>
<keyword evidence="2 4" id="KW-0808">Transferase</keyword>
<feature type="binding site" evidence="4">
    <location>
        <position position="201"/>
    </location>
    <ligand>
        <name>3-amino-2-oxopropyl phosphate</name>
        <dbReference type="ChEBI" id="CHEBI:57279"/>
    </ligand>
</feature>
<feature type="binding site" evidence="4">
    <location>
        <position position="46"/>
    </location>
    <ligand>
        <name>1-deoxy-D-xylulose 5-phosphate</name>
        <dbReference type="ChEBI" id="CHEBI:57792"/>
    </ligand>
</feature>
<accession>U6B3F3</accession>
<dbReference type="UniPathway" id="UPA00244">
    <property type="reaction ID" value="UER00313"/>
</dbReference>
<dbReference type="InterPro" id="IPR013785">
    <property type="entry name" value="Aldolase_TIM"/>
</dbReference>
<feature type="binding site" evidence="4">
    <location>
        <begin position="223"/>
        <end position="224"/>
    </location>
    <ligand>
        <name>3-amino-2-oxopropyl phosphate</name>
        <dbReference type="ChEBI" id="CHEBI:57279"/>
    </ligand>
</feature>
<feature type="binding site" evidence="4">
    <location>
        <position position="8"/>
    </location>
    <ligand>
        <name>3-amino-2-oxopropyl phosphate</name>
        <dbReference type="ChEBI" id="CHEBI:57279"/>
    </ligand>
</feature>
<dbReference type="InterPro" id="IPR036130">
    <property type="entry name" value="Pyridoxine-5'_phos_synth"/>
</dbReference>
<keyword evidence="1 4" id="KW-0963">Cytoplasm</keyword>
<proteinExistence type="inferred from homology"/>
<evidence type="ECO:0000256" key="4">
    <source>
        <dbReference type="HAMAP-Rule" id="MF_00279"/>
    </source>
</evidence>
<dbReference type="GO" id="GO:0005829">
    <property type="term" value="C:cytosol"/>
    <property type="evidence" value="ECO:0007669"/>
    <property type="project" value="TreeGrafter"/>
</dbReference>
<evidence type="ECO:0000313" key="6">
    <source>
        <dbReference type="Proteomes" id="UP000017862"/>
    </source>
</evidence>
<feature type="site" description="Transition state stabilizer" evidence="4">
    <location>
        <position position="159"/>
    </location>
</feature>
<comment type="function">
    <text evidence="4">Catalyzes the complicated ring closure reaction between the two acyclic compounds 1-deoxy-D-xylulose-5-phosphate (DXP) and 3-amino-2-oxopropyl phosphate (1-amino-acetone-3-phosphate or AAP) to form pyridoxine 5'-phosphate (PNP) and inorganic phosphate.</text>
</comment>
<feature type="binding site" evidence="4">
    <location>
        <position position="19"/>
    </location>
    <ligand>
        <name>3-amino-2-oxopropyl phosphate</name>
        <dbReference type="ChEBI" id="CHEBI:57279"/>
    </ligand>
</feature>
<feature type="active site" description="Proton acceptor" evidence="4">
    <location>
        <position position="76"/>
    </location>
</feature>
<comment type="subunit">
    <text evidence="4">Homooctamer; tetramer of dimers.</text>
</comment>
<dbReference type="eggNOG" id="COG0854">
    <property type="taxonomic scope" value="Bacteria"/>
</dbReference>
<keyword evidence="3 4" id="KW-0664">Pyridoxine biosynthesis</keyword>
<keyword evidence="6" id="KW-1185">Reference proteome</keyword>
<dbReference type="PATRIC" id="fig|1261131.3.peg.61"/>
<dbReference type="KEGG" id="lar:lam_067"/>
<dbReference type="GO" id="GO:0033856">
    <property type="term" value="F:pyridoxine 5'-phosphate synthase activity"/>
    <property type="evidence" value="ECO:0007669"/>
    <property type="project" value="UniProtKB-EC"/>
</dbReference>
<dbReference type="EMBL" id="CP006604">
    <property type="protein sequence ID" value="AHA27450.1"/>
    <property type="molecule type" value="Genomic_DNA"/>
</dbReference>
<dbReference type="InterPro" id="IPR004569">
    <property type="entry name" value="PyrdxlP_synth_PdxJ"/>
</dbReference>
<comment type="caution">
    <text evidence="4">Lacks conserved residue(s) required for the propagation of feature annotation.</text>
</comment>
<protein>
    <recommendedName>
        <fullName evidence="4">Pyridoxine 5'-phosphate synthase</fullName>
        <shortName evidence="4">PNP synthase</shortName>
        <ecNumber evidence="4">2.6.99.2</ecNumber>
    </recommendedName>
</protein>
<comment type="catalytic activity">
    <reaction evidence="4">
        <text>3-amino-2-oxopropyl phosphate + 1-deoxy-D-xylulose 5-phosphate = pyridoxine 5'-phosphate + phosphate + 2 H2O + H(+)</text>
        <dbReference type="Rhea" id="RHEA:15265"/>
        <dbReference type="ChEBI" id="CHEBI:15377"/>
        <dbReference type="ChEBI" id="CHEBI:15378"/>
        <dbReference type="ChEBI" id="CHEBI:43474"/>
        <dbReference type="ChEBI" id="CHEBI:57279"/>
        <dbReference type="ChEBI" id="CHEBI:57792"/>
        <dbReference type="ChEBI" id="CHEBI:58589"/>
        <dbReference type="EC" id="2.6.99.2"/>
    </reaction>
</comment>
<evidence type="ECO:0000256" key="1">
    <source>
        <dbReference type="ARBA" id="ARBA00022490"/>
    </source>
</evidence>
<feature type="binding site" evidence="4">
    <location>
        <position position="51"/>
    </location>
    <ligand>
        <name>1-deoxy-D-xylulose 5-phosphate</name>
        <dbReference type="ChEBI" id="CHEBI:57792"/>
    </ligand>
</feature>
<dbReference type="HAMAP" id="MF_00279">
    <property type="entry name" value="PdxJ"/>
    <property type="match status" value="1"/>
</dbReference>
<dbReference type="RefSeq" id="WP_007556687.1">
    <property type="nucleotide sequence ID" value="NC_022793.1"/>
</dbReference>
<dbReference type="EC" id="2.6.99.2" evidence="4"/>
<feature type="binding site" evidence="4">
    <location>
        <position position="106"/>
    </location>
    <ligand>
        <name>1-deoxy-D-xylulose 5-phosphate</name>
        <dbReference type="ChEBI" id="CHEBI:57792"/>
    </ligand>
</feature>